<evidence type="ECO:0008006" key="3">
    <source>
        <dbReference type="Google" id="ProtNLM"/>
    </source>
</evidence>
<reference evidence="1" key="1">
    <citation type="submission" date="2021-05" db="EMBL/GenBank/DDBJ databases">
        <title>Pangenome of Leuconostoc gelidum warrants species status for Leuconostoc gelidum subsp. gasicomitatum.</title>
        <authorList>
            <person name="Johansson P."/>
            <person name="Sade E."/>
            <person name="Hultman J."/>
            <person name="Auvinen P."/>
            <person name="Bjorkroth J."/>
        </authorList>
    </citation>
    <scope>NUCLEOTIDE SEQUENCE</scope>
    <source>
        <strain evidence="1">A.21.4</strain>
    </source>
</reference>
<comment type="caution">
    <text evidence="1">The sequence shown here is derived from an EMBL/GenBank/DDBJ whole genome shotgun (WGS) entry which is preliminary data.</text>
</comment>
<dbReference type="EMBL" id="JAHBFI010000004">
    <property type="protein sequence ID" value="MBZ5961916.1"/>
    <property type="molecule type" value="Genomic_DNA"/>
</dbReference>
<evidence type="ECO:0000313" key="1">
    <source>
        <dbReference type="EMBL" id="MBZ5961916.1"/>
    </source>
</evidence>
<dbReference type="GeneID" id="24960364"/>
<organism evidence="1 2">
    <name type="scientific">Leuconostoc gasicomitatum</name>
    <dbReference type="NCBI Taxonomy" id="115778"/>
    <lineage>
        <taxon>Bacteria</taxon>
        <taxon>Bacillati</taxon>
        <taxon>Bacillota</taxon>
        <taxon>Bacilli</taxon>
        <taxon>Lactobacillales</taxon>
        <taxon>Lactobacillaceae</taxon>
        <taxon>Leuconostoc</taxon>
        <taxon>Leuconostoc gelidum group</taxon>
    </lineage>
</organism>
<gene>
    <name evidence="1" type="ORF">KIJ12_01885</name>
</gene>
<dbReference type="RefSeq" id="WP_014335262.1">
    <property type="nucleotide sequence ID" value="NZ_JAHBFH010000015.1"/>
</dbReference>
<dbReference type="AlphaFoldDB" id="A0A9Q3SUF5"/>
<accession>A0A9Q3SUF5</accession>
<proteinExistence type="predicted"/>
<protein>
    <recommendedName>
        <fullName evidence="3">VOC family protein</fullName>
    </recommendedName>
</protein>
<evidence type="ECO:0000313" key="2">
    <source>
        <dbReference type="Proteomes" id="UP000752647"/>
    </source>
</evidence>
<dbReference type="Proteomes" id="UP000752647">
    <property type="component" value="Unassembled WGS sequence"/>
</dbReference>
<sequence>MNENQFNKVAWFEIGSSNTEETQQFFNNVFGWDYKTNNNLNGINYGRLQESSEHHMLLKDFSR</sequence>
<name>A0A9Q3SUF5_9LACO</name>